<sequence>MNSFHLTQINGFQINGFQSKLEIRSSDLVVTNCSQQIVFIKLEIRTKHM</sequence>
<comment type="caution">
    <text evidence="1">The sequence shown here is derived from an EMBL/GenBank/DDBJ whole genome shotgun (WGS) entry which is preliminary data.</text>
</comment>
<gene>
    <name evidence="1" type="ORF">Syun_020880</name>
</gene>
<dbReference type="EMBL" id="JBBNAF010000009">
    <property type="protein sequence ID" value="KAK9114083.1"/>
    <property type="molecule type" value="Genomic_DNA"/>
</dbReference>
<name>A0AAP0NPA3_9MAGN</name>
<evidence type="ECO:0000313" key="1">
    <source>
        <dbReference type="EMBL" id="KAK9114083.1"/>
    </source>
</evidence>
<organism evidence="1 2">
    <name type="scientific">Stephania yunnanensis</name>
    <dbReference type="NCBI Taxonomy" id="152371"/>
    <lineage>
        <taxon>Eukaryota</taxon>
        <taxon>Viridiplantae</taxon>
        <taxon>Streptophyta</taxon>
        <taxon>Embryophyta</taxon>
        <taxon>Tracheophyta</taxon>
        <taxon>Spermatophyta</taxon>
        <taxon>Magnoliopsida</taxon>
        <taxon>Ranunculales</taxon>
        <taxon>Menispermaceae</taxon>
        <taxon>Menispermoideae</taxon>
        <taxon>Cissampelideae</taxon>
        <taxon>Stephania</taxon>
    </lineage>
</organism>
<evidence type="ECO:0000313" key="2">
    <source>
        <dbReference type="Proteomes" id="UP001420932"/>
    </source>
</evidence>
<dbReference type="AlphaFoldDB" id="A0AAP0NPA3"/>
<proteinExistence type="predicted"/>
<reference evidence="1 2" key="1">
    <citation type="submission" date="2024-01" db="EMBL/GenBank/DDBJ databases">
        <title>Genome assemblies of Stephania.</title>
        <authorList>
            <person name="Yang L."/>
        </authorList>
    </citation>
    <scope>NUCLEOTIDE SEQUENCE [LARGE SCALE GENOMIC DNA]</scope>
    <source>
        <strain evidence="1">YNDBR</strain>
        <tissue evidence="1">Leaf</tissue>
    </source>
</reference>
<keyword evidence="2" id="KW-1185">Reference proteome</keyword>
<protein>
    <submittedName>
        <fullName evidence="1">Uncharacterized protein</fullName>
    </submittedName>
</protein>
<dbReference type="Proteomes" id="UP001420932">
    <property type="component" value="Unassembled WGS sequence"/>
</dbReference>
<accession>A0AAP0NPA3</accession>